<dbReference type="InterPro" id="IPR025470">
    <property type="entry name" value="DUF4321"/>
</dbReference>
<dbReference type="OrthoDB" id="1955622at2"/>
<feature type="transmembrane region" description="Helical" evidence="1">
    <location>
        <begin position="56"/>
        <end position="79"/>
    </location>
</feature>
<keyword evidence="1" id="KW-0472">Membrane</keyword>
<dbReference type="RefSeq" id="WP_110942196.1">
    <property type="nucleotide sequence ID" value="NZ_FQZV01000051.1"/>
</dbReference>
<reference evidence="3" key="1">
    <citation type="submission" date="2016-11" db="EMBL/GenBank/DDBJ databases">
        <authorList>
            <person name="Varghese N."/>
            <person name="Submissions S."/>
        </authorList>
    </citation>
    <scope>NUCLEOTIDE SEQUENCE [LARGE SCALE GENOMIC DNA]</scope>
    <source>
        <strain evidence="3">DSM 17957</strain>
    </source>
</reference>
<dbReference type="Proteomes" id="UP000184536">
    <property type="component" value="Unassembled WGS sequence"/>
</dbReference>
<dbReference type="AlphaFoldDB" id="A0A1M6N336"/>
<evidence type="ECO:0000313" key="3">
    <source>
        <dbReference type="Proteomes" id="UP000184536"/>
    </source>
</evidence>
<sequence length="82" mass="8806">MRVKGANPILLVILLTVGAVVGGVLGEVFRQTVPILNYGKSVGLQPFTLDLSIIKLTFGFMLHLNLAGVIGLILAIFIFTRL</sequence>
<dbReference type="Pfam" id="PF14209">
    <property type="entry name" value="DUF4321"/>
    <property type="match status" value="1"/>
</dbReference>
<keyword evidence="1" id="KW-0812">Transmembrane</keyword>
<evidence type="ECO:0000256" key="1">
    <source>
        <dbReference type="SAM" id="Phobius"/>
    </source>
</evidence>
<dbReference type="STRING" id="1121919.SAMN02745975_03181"/>
<keyword evidence="1" id="KW-1133">Transmembrane helix</keyword>
<evidence type="ECO:0008006" key="4">
    <source>
        <dbReference type="Google" id="ProtNLM"/>
    </source>
</evidence>
<protein>
    <recommendedName>
        <fullName evidence="4">DUF4321 domain-containing protein</fullName>
    </recommendedName>
</protein>
<gene>
    <name evidence="2" type="ORF">SAMN02745975_03181</name>
</gene>
<evidence type="ECO:0000313" key="2">
    <source>
        <dbReference type="EMBL" id="SHJ89983.1"/>
    </source>
</evidence>
<keyword evidence="3" id="KW-1185">Reference proteome</keyword>
<name>A0A1M6N336_9FIRM</name>
<dbReference type="EMBL" id="FQZV01000051">
    <property type="protein sequence ID" value="SHJ89983.1"/>
    <property type="molecule type" value="Genomic_DNA"/>
</dbReference>
<proteinExistence type="predicted"/>
<organism evidence="2 3">
    <name type="scientific">Geosporobacter subterraneus DSM 17957</name>
    <dbReference type="NCBI Taxonomy" id="1121919"/>
    <lineage>
        <taxon>Bacteria</taxon>
        <taxon>Bacillati</taxon>
        <taxon>Bacillota</taxon>
        <taxon>Clostridia</taxon>
        <taxon>Peptostreptococcales</taxon>
        <taxon>Thermotaleaceae</taxon>
        <taxon>Geosporobacter</taxon>
    </lineage>
</organism>
<accession>A0A1M6N336</accession>